<keyword evidence="2" id="KW-1185">Reference proteome</keyword>
<dbReference type="Proteomes" id="UP000578819">
    <property type="component" value="Unassembled WGS sequence"/>
</dbReference>
<name>A0A7W7SM09_9ACTN</name>
<dbReference type="EMBL" id="JACHJW010000001">
    <property type="protein sequence ID" value="MBB4956936.1"/>
    <property type="molecule type" value="Genomic_DNA"/>
</dbReference>
<organism evidence="1 2">
    <name type="scientific">Micromonospora polyrhachis</name>
    <dbReference type="NCBI Taxonomy" id="1282883"/>
    <lineage>
        <taxon>Bacteria</taxon>
        <taxon>Bacillati</taxon>
        <taxon>Actinomycetota</taxon>
        <taxon>Actinomycetes</taxon>
        <taxon>Micromonosporales</taxon>
        <taxon>Micromonosporaceae</taxon>
        <taxon>Micromonospora</taxon>
    </lineage>
</organism>
<evidence type="ECO:0000313" key="2">
    <source>
        <dbReference type="Proteomes" id="UP000578819"/>
    </source>
</evidence>
<sequence length="375" mass="40961">MGGPESTTKPDRLIGCHTMLLRLAGRVPDELLTQARHWLAEGALAELARAVTFAVTKQHLDLHVDDFVLLGELLTDAGVGTAQLAGITQVDHDGLTPYVFQAVSPEVAAKIHQRGGTVPTSLDLTVDPAEPIDPLDQAAVSVVGDHPGVRGLWRAWRLPVDGSPWPPPRRVYVAEVTDPADCSALAVRLQHALAADGESAPQVETYPTGEVPPFYQRSACGSGALLWSYEPAPAIEHASAFDVVDPEVGATFAPDHARVTDPVAREAMLRYLDAGTVLMFTTALLDDVVDRSRGMVVPLNFRTDGRWIWNDAITYYLREHQLQPDPRLVEYAESIGYRMPTLDGVAVFRTLAKLQEPEESEPVWRYHGDEAESDD</sequence>
<evidence type="ECO:0000313" key="1">
    <source>
        <dbReference type="EMBL" id="MBB4956936.1"/>
    </source>
</evidence>
<comment type="caution">
    <text evidence="1">The sequence shown here is derived from an EMBL/GenBank/DDBJ whole genome shotgun (WGS) entry which is preliminary data.</text>
</comment>
<dbReference type="AlphaFoldDB" id="A0A7W7SM09"/>
<protein>
    <submittedName>
        <fullName evidence="1">Uncharacterized protein</fullName>
    </submittedName>
</protein>
<gene>
    <name evidence="1" type="ORF">FHR38_000669</name>
</gene>
<proteinExistence type="predicted"/>
<accession>A0A7W7SM09</accession>
<reference evidence="1 2" key="1">
    <citation type="submission" date="2020-08" db="EMBL/GenBank/DDBJ databases">
        <title>Sequencing the genomes of 1000 actinobacteria strains.</title>
        <authorList>
            <person name="Klenk H.-P."/>
        </authorList>
    </citation>
    <scope>NUCLEOTIDE SEQUENCE [LARGE SCALE GENOMIC DNA]</scope>
    <source>
        <strain evidence="1 2">DSM 45886</strain>
    </source>
</reference>